<evidence type="ECO:0000313" key="3">
    <source>
        <dbReference type="Proteomes" id="UP000887568"/>
    </source>
</evidence>
<feature type="region of interest" description="Disordered" evidence="1">
    <location>
        <begin position="362"/>
        <end position="466"/>
    </location>
</feature>
<dbReference type="OMA" id="DEEQRYT"/>
<feature type="region of interest" description="Disordered" evidence="1">
    <location>
        <begin position="674"/>
        <end position="780"/>
    </location>
</feature>
<feature type="compositionally biased region" description="Polar residues" evidence="1">
    <location>
        <begin position="528"/>
        <end position="537"/>
    </location>
</feature>
<dbReference type="GeneID" id="119736372"/>
<feature type="compositionally biased region" description="Basic and acidic residues" evidence="1">
    <location>
        <begin position="953"/>
        <end position="964"/>
    </location>
</feature>
<protein>
    <submittedName>
        <fullName evidence="2">Uncharacterized protein</fullName>
    </submittedName>
</protein>
<proteinExistence type="predicted"/>
<feature type="compositionally biased region" description="Basic and acidic residues" evidence="1">
    <location>
        <begin position="413"/>
        <end position="449"/>
    </location>
</feature>
<feature type="region of interest" description="Disordered" evidence="1">
    <location>
        <begin position="133"/>
        <end position="159"/>
    </location>
</feature>
<feature type="region of interest" description="Disordered" evidence="1">
    <location>
        <begin position="178"/>
        <end position="201"/>
    </location>
</feature>
<accession>A0A914ARP0</accession>
<evidence type="ECO:0000256" key="1">
    <source>
        <dbReference type="SAM" id="MobiDB-lite"/>
    </source>
</evidence>
<feature type="compositionally biased region" description="Basic and acidic residues" evidence="1">
    <location>
        <begin position="995"/>
        <end position="1006"/>
    </location>
</feature>
<dbReference type="AlphaFoldDB" id="A0A914ARP0"/>
<organism evidence="2 3">
    <name type="scientific">Patiria miniata</name>
    <name type="common">Bat star</name>
    <name type="synonym">Asterina miniata</name>
    <dbReference type="NCBI Taxonomy" id="46514"/>
    <lineage>
        <taxon>Eukaryota</taxon>
        <taxon>Metazoa</taxon>
        <taxon>Echinodermata</taxon>
        <taxon>Eleutherozoa</taxon>
        <taxon>Asterozoa</taxon>
        <taxon>Asteroidea</taxon>
        <taxon>Valvatacea</taxon>
        <taxon>Valvatida</taxon>
        <taxon>Asterinidae</taxon>
        <taxon>Patiria</taxon>
    </lineage>
</organism>
<reference evidence="2" key="1">
    <citation type="submission" date="2022-11" db="UniProtKB">
        <authorList>
            <consortium name="EnsemblMetazoa"/>
        </authorList>
    </citation>
    <scope>IDENTIFICATION</scope>
</reference>
<sequence>MSAIRLAQVAVSVNPGDVLVGPDDAESTVSNGPSLAVDVLDTRELTSSVRRQADTPSNHGAISPISAPLPPVPLLTYVDLQPAGARRPVPIQVVSPYDLSKDTGVCLPAIDTTRAHARVADVRFHCLTPGQLPTLPRSKKTTKLKVSNHPPDLNTATHQREGAASAIDVLLSIEGQDLKLPPPRTRTGARREYEKSRHRPNAVRVASELGFPPSRFHGDDIRSLEESLKKLLLCQSMGVIIQITRRRGDSGGLAQPVFHCSRCLKHWADYGRLPPNCNEPEARVSGPSFAITSRSQEILQKFTRLTPVDKQCFLEAIQTLTIPPPRGENIPCPSVSHTCDKVWMPGTGHVKMSVTGMGDEADKTVRTTQSQPVQVASESDSTISMNRDPTPDRPQDTAVLPNAVSQSLKLRRNREGAKYSSREDEHDRRRNREDNDSIDIGDAKGDPDSRPVQTGTEPCLFGSTNDTKRDLTNSVAEQASSISSIHVVDLDKGLSPQKCDAAVATKLVEDNQELVGDQACYSNCVSPRTDDPWSNETRLGEGVPNSHKQRNEEESLLPANEFPVDDEIGLPEEHLMNISPNVMDDERLKENGGGISNTHNTQTCEVDRDMISKGDAFQDREYLSEEEKPAHAISKVTVTRNGLLQNLSNGTASFNNSAGADDAKSNKSFERLINDAEDPDKREQSATPERQEAKSARSSLCRHGNGDSEQPAGQERANGRKIPSSTQHLGKGSALEKNRRESSVSYMGVMQDSEENQNRGTSSSAEEGATSRGSHWNIGRGNMSASRDQMAAPIRNTAVRNVTGKPDTRPGNLERHVFATPRETLAQTNALGMVPKPSGEGLANDTTKQSQDRRYLTQDSGSNASAPRRESNAAATALPPLNAMPRQLPSMGVHDTEQRSKARDRKRSLGLPRTDHALQEFVDRQQGQEDVPIAREIDEEQRYTSRPGKRQPVPREREEGESKGKILPRQLTERSQKIDKQKAQDDIAEQLVTKQKGEKLSPELTDRFLPSIASTKGELMSKEISDQQELRERETKSPQMKSLFSQFDNFELSLSPPPAGSLPPVSTDKSFRMTYSTLPKTFDWDTPRQPPLKSRQTPSPPHMGLAGNLNQQMTDELLDAKLMKQSTVVRHSSRDFYDKSARTPSRASGKRTGVYPSASESSQESSPAESVWESVSEVWRRHTSELQKLERMVALNFLPLTSAFTFSVFEIPPQYLAHNRSLREQAMHLRTLKKPKKIVMKFASKEQRQAAMRPPMIRRPVKPVK</sequence>
<feature type="compositionally biased region" description="Basic and acidic residues" evidence="1">
    <location>
        <begin position="674"/>
        <end position="695"/>
    </location>
</feature>
<feature type="compositionally biased region" description="Basic and acidic residues" evidence="1">
    <location>
        <begin position="971"/>
        <end position="985"/>
    </location>
</feature>
<dbReference type="OrthoDB" id="5976931at2759"/>
<feature type="region of interest" description="Disordered" evidence="1">
    <location>
        <begin position="1133"/>
        <end position="1168"/>
    </location>
</feature>
<feature type="region of interest" description="Disordered" evidence="1">
    <location>
        <begin position="826"/>
        <end position="1039"/>
    </location>
</feature>
<feature type="compositionally biased region" description="Low complexity" evidence="1">
    <location>
        <begin position="1156"/>
        <end position="1168"/>
    </location>
</feature>
<feature type="compositionally biased region" description="Basic and acidic residues" evidence="1">
    <location>
        <begin position="913"/>
        <end position="943"/>
    </location>
</feature>
<feature type="region of interest" description="Disordered" evidence="1">
    <location>
        <begin position="1080"/>
        <end position="1106"/>
    </location>
</feature>
<dbReference type="Proteomes" id="UP000887568">
    <property type="component" value="Unplaced"/>
</dbReference>
<name>A0A914ARP0_PATMI</name>
<feature type="compositionally biased region" description="Polar residues" evidence="1">
    <location>
        <begin position="366"/>
        <end position="387"/>
    </location>
</feature>
<keyword evidence="3" id="KW-1185">Reference proteome</keyword>
<feature type="compositionally biased region" description="Basic and acidic residues" evidence="1">
    <location>
        <begin position="1019"/>
        <end position="1036"/>
    </location>
</feature>
<feature type="compositionally biased region" description="Low complexity" evidence="1">
    <location>
        <begin position="872"/>
        <end position="883"/>
    </location>
</feature>
<feature type="region of interest" description="Disordered" evidence="1">
    <location>
        <begin position="528"/>
        <end position="555"/>
    </location>
</feature>
<dbReference type="RefSeq" id="XP_038066313.1">
    <property type="nucleotide sequence ID" value="XM_038210385.1"/>
</dbReference>
<evidence type="ECO:0000313" key="2">
    <source>
        <dbReference type="EnsemblMetazoa" id="XP_038066313.1"/>
    </source>
</evidence>
<dbReference type="EnsemblMetazoa" id="XM_038210385.1">
    <property type="protein sequence ID" value="XP_038066313.1"/>
    <property type="gene ID" value="LOC119736372"/>
</dbReference>